<keyword evidence="4 9" id="KW-0808">Transferase</keyword>
<evidence type="ECO:0000256" key="8">
    <source>
        <dbReference type="ARBA" id="ARBA00023315"/>
    </source>
</evidence>
<dbReference type="RefSeq" id="WP_084304236.1">
    <property type="nucleotide sequence ID" value="NZ_FNDG01000005.1"/>
</dbReference>
<organism evidence="11 12">
    <name type="scientific">Phytopseudomonas flavescens</name>
    <dbReference type="NCBI Taxonomy" id="29435"/>
    <lineage>
        <taxon>Bacteria</taxon>
        <taxon>Pseudomonadati</taxon>
        <taxon>Pseudomonadota</taxon>
        <taxon>Gammaproteobacteria</taxon>
        <taxon>Pseudomonadales</taxon>
        <taxon>Pseudomonadaceae</taxon>
        <taxon>Phytopseudomonas</taxon>
    </lineage>
</organism>
<dbReference type="PANTHER" id="PTHR38686:SF1">
    <property type="entry name" value="APOLIPOPROTEIN N-ACYLTRANSFERASE"/>
    <property type="match status" value="1"/>
</dbReference>
<comment type="function">
    <text evidence="9">Catalyzes the phospholipid dependent N-acylation of the N-terminal cysteine of apolipoprotein, the last step in lipoprotein maturation.</text>
</comment>
<evidence type="ECO:0000256" key="9">
    <source>
        <dbReference type="HAMAP-Rule" id="MF_01148"/>
    </source>
</evidence>
<dbReference type="Pfam" id="PF00795">
    <property type="entry name" value="CN_hydrolase"/>
    <property type="match status" value="1"/>
</dbReference>
<keyword evidence="8 9" id="KW-0012">Acyltransferase</keyword>
<dbReference type="PANTHER" id="PTHR38686">
    <property type="entry name" value="APOLIPOPROTEIN N-ACYLTRANSFERASE"/>
    <property type="match status" value="1"/>
</dbReference>
<dbReference type="UniPathway" id="UPA00666"/>
<comment type="catalytic activity">
    <reaction evidence="9">
        <text>N-terminal S-1,2-diacyl-sn-glyceryl-L-cysteinyl-[lipoprotein] + a glycerophospholipid = N-acyl-S-1,2-diacyl-sn-glyceryl-L-cysteinyl-[lipoprotein] + a 2-acyl-sn-glycero-3-phospholipid + H(+)</text>
        <dbReference type="Rhea" id="RHEA:48228"/>
        <dbReference type="Rhea" id="RHEA-COMP:14681"/>
        <dbReference type="Rhea" id="RHEA-COMP:14684"/>
        <dbReference type="ChEBI" id="CHEBI:15378"/>
        <dbReference type="ChEBI" id="CHEBI:136912"/>
        <dbReference type="ChEBI" id="CHEBI:140656"/>
        <dbReference type="ChEBI" id="CHEBI:140657"/>
        <dbReference type="ChEBI" id="CHEBI:140660"/>
        <dbReference type="EC" id="2.3.1.269"/>
    </reaction>
</comment>
<dbReference type="NCBIfam" id="TIGR00546">
    <property type="entry name" value="lnt"/>
    <property type="match status" value="1"/>
</dbReference>
<dbReference type="InterPro" id="IPR004563">
    <property type="entry name" value="Apolipo_AcylTrfase"/>
</dbReference>
<comment type="pathway">
    <text evidence="9">Protein modification; lipoprotein biosynthesis (N-acyl transfer).</text>
</comment>
<evidence type="ECO:0000256" key="1">
    <source>
        <dbReference type="ARBA" id="ARBA00004651"/>
    </source>
</evidence>
<name>A0A1G8CVF6_9GAMM</name>
<dbReference type="InterPro" id="IPR003010">
    <property type="entry name" value="C-N_Hydrolase"/>
</dbReference>
<dbReference type="PROSITE" id="PS50263">
    <property type="entry name" value="CN_HYDROLASE"/>
    <property type="match status" value="1"/>
</dbReference>
<gene>
    <name evidence="9" type="primary">lnt</name>
    <name evidence="11" type="ORF">SAMN05216588_10548</name>
</gene>
<feature type="transmembrane region" description="Helical" evidence="9">
    <location>
        <begin position="13"/>
        <end position="46"/>
    </location>
</feature>
<dbReference type="Proteomes" id="UP000198606">
    <property type="component" value="Unassembled WGS sequence"/>
</dbReference>
<evidence type="ECO:0000256" key="5">
    <source>
        <dbReference type="ARBA" id="ARBA00022692"/>
    </source>
</evidence>
<feature type="transmembrane region" description="Helical" evidence="9">
    <location>
        <begin position="125"/>
        <end position="149"/>
    </location>
</feature>
<evidence type="ECO:0000256" key="4">
    <source>
        <dbReference type="ARBA" id="ARBA00022679"/>
    </source>
</evidence>
<dbReference type="SUPFAM" id="SSF56317">
    <property type="entry name" value="Carbon-nitrogen hydrolase"/>
    <property type="match status" value="1"/>
</dbReference>
<dbReference type="Gene3D" id="3.60.110.10">
    <property type="entry name" value="Carbon-nitrogen hydrolase"/>
    <property type="match status" value="1"/>
</dbReference>
<keyword evidence="7 9" id="KW-0472">Membrane</keyword>
<dbReference type="InterPro" id="IPR045378">
    <property type="entry name" value="LNT_N"/>
</dbReference>
<evidence type="ECO:0000256" key="7">
    <source>
        <dbReference type="ARBA" id="ARBA00023136"/>
    </source>
</evidence>
<feature type="transmembrane region" description="Helical" evidence="9">
    <location>
        <begin position="87"/>
        <end position="113"/>
    </location>
</feature>
<feature type="transmembrane region" description="Helical" evidence="9">
    <location>
        <begin position="195"/>
        <end position="212"/>
    </location>
</feature>
<dbReference type="InterPro" id="IPR036526">
    <property type="entry name" value="C-N_Hydrolase_sf"/>
</dbReference>
<dbReference type="GO" id="GO:0005886">
    <property type="term" value="C:plasma membrane"/>
    <property type="evidence" value="ECO:0007669"/>
    <property type="project" value="UniProtKB-SubCell"/>
</dbReference>
<evidence type="ECO:0000313" key="12">
    <source>
        <dbReference type="Proteomes" id="UP000198606"/>
    </source>
</evidence>
<dbReference type="EMBL" id="FNDG01000005">
    <property type="protein sequence ID" value="SDH49445.1"/>
    <property type="molecule type" value="Genomic_DNA"/>
</dbReference>
<evidence type="ECO:0000313" key="11">
    <source>
        <dbReference type="EMBL" id="SDH49445.1"/>
    </source>
</evidence>
<feature type="transmembrane region" description="Helical" evidence="9">
    <location>
        <begin position="58"/>
        <end position="75"/>
    </location>
</feature>
<sequence>MTRLFRPGWPGNLIALLAGALTTLALAPYGIWPLALLSIALLYRGLRELTPRQAAWRGWWYGFGLFASGTSWVYVSIHDYGAASPPLAAFLTLGFVAGLGLFFALTAWLWALWLRRDAAPVSDALGFAALWVGQEAFRGWFLTGFPWLYAGYSQLDGPLAGLAPVGGVWLLSFALALSAALLANLPRLYRNKPQLGAALALLIAPWLVGALLKGHAWTAPAGQPLSVAAIQGNVAQNLKWDPVQLNAQLALYRDMSFASQPTDLLIWPETAIPVLKEQATGYLSMMDRFASDRRSALITGVPIRQPNERGESRYYNAVSVIGQGSGDYLKQRLVPFGEYVPLQEVLRGLIAFFDLPMSDFARGEHDQPLLEAKGHRIATFICYEVVYPEFAAEMAAHSDLLLTVSNDTWFGTSIGPLQHLQMAQMRALEAGRWMIRATNNGVTALIDPFGQITERLPQFEQATLYGEVQPMQHLTPYLQWRSWPLISLSSLLAAWALFQRRRDPV</sequence>
<dbReference type="AlphaFoldDB" id="A0A1G8CVF6"/>
<accession>A0A1G8CVF6</accession>
<dbReference type="Pfam" id="PF20154">
    <property type="entry name" value="LNT_N"/>
    <property type="match status" value="1"/>
</dbReference>
<dbReference type="CDD" id="cd07571">
    <property type="entry name" value="ALP_N-acyl_transferase"/>
    <property type="match status" value="1"/>
</dbReference>
<dbReference type="HAMAP" id="MF_01148">
    <property type="entry name" value="Lnt"/>
    <property type="match status" value="1"/>
</dbReference>
<dbReference type="GO" id="GO:0016410">
    <property type="term" value="F:N-acyltransferase activity"/>
    <property type="evidence" value="ECO:0007669"/>
    <property type="project" value="UniProtKB-UniRule"/>
</dbReference>
<feature type="domain" description="CN hydrolase" evidence="10">
    <location>
        <begin position="230"/>
        <end position="470"/>
    </location>
</feature>
<proteinExistence type="inferred from homology"/>
<feature type="transmembrane region" description="Helical" evidence="9">
    <location>
        <begin position="161"/>
        <end position="183"/>
    </location>
</feature>
<protein>
    <recommendedName>
        <fullName evidence="9">Apolipoprotein N-acyltransferase</fullName>
        <shortName evidence="9">ALP N-acyltransferase</shortName>
        <ecNumber evidence="9">2.3.1.269</ecNumber>
    </recommendedName>
</protein>
<keyword evidence="3 9" id="KW-1003">Cell membrane</keyword>
<dbReference type="EC" id="2.3.1.269" evidence="9"/>
<comment type="similarity">
    <text evidence="2 9">Belongs to the CN hydrolase family. Apolipoprotein N-acyltransferase subfamily.</text>
</comment>
<evidence type="ECO:0000256" key="6">
    <source>
        <dbReference type="ARBA" id="ARBA00022989"/>
    </source>
</evidence>
<keyword evidence="5 9" id="KW-0812">Transmembrane</keyword>
<evidence type="ECO:0000256" key="3">
    <source>
        <dbReference type="ARBA" id="ARBA00022475"/>
    </source>
</evidence>
<keyword evidence="11" id="KW-0449">Lipoprotein</keyword>
<comment type="subcellular location">
    <subcellularLocation>
        <location evidence="1 9">Cell membrane</location>
        <topology evidence="1 9">Multi-pass membrane protein</topology>
    </subcellularLocation>
</comment>
<dbReference type="STRING" id="29435.SAMN05216588_10548"/>
<keyword evidence="6 9" id="KW-1133">Transmembrane helix</keyword>
<evidence type="ECO:0000259" key="10">
    <source>
        <dbReference type="PROSITE" id="PS50263"/>
    </source>
</evidence>
<evidence type="ECO:0000256" key="2">
    <source>
        <dbReference type="ARBA" id="ARBA00010065"/>
    </source>
</evidence>
<reference evidence="11 12" key="1">
    <citation type="submission" date="2016-10" db="EMBL/GenBank/DDBJ databases">
        <authorList>
            <person name="de Groot N.N."/>
        </authorList>
    </citation>
    <scope>NUCLEOTIDE SEQUENCE [LARGE SCALE GENOMIC DNA]</scope>
    <source>
        <strain evidence="11 12">LMG 18387</strain>
    </source>
</reference>
<dbReference type="GO" id="GO:0042158">
    <property type="term" value="P:lipoprotein biosynthetic process"/>
    <property type="evidence" value="ECO:0007669"/>
    <property type="project" value="UniProtKB-UniRule"/>
</dbReference>